<comment type="caution">
    <text evidence="1">The sequence shown here is derived from an EMBL/GenBank/DDBJ whole genome shotgun (WGS) entry which is preliminary data.</text>
</comment>
<dbReference type="AlphaFoldDB" id="A0A1Y3B2R4"/>
<dbReference type="InterPro" id="IPR036282">
    <property type="entry name" value="Glutathione-S-Trfase_C_sf"/>
</dbReference>
<accession>A0A1Y3B2R4</accession>
<evidence type="ECO:0000313" key="2">
    <source>
        <dbReference type="Proteomes" id="UP000194236"/>
    </source>
</evidence>
<dbReference type="Gene3D" id="1.20.1050.10">
    <property type="match status" value="1"/>
</dbReference>
<dbReference type="Proteomes" id="UP000194236">
    <property type="component" value="Unassembled WGS sequence"/>
</dbReference>
<protein>
    <recommendedName>
        <fullName evidence="3">GST C-terminal domain-containing protein</fullName>
    </recommendedName>
</protein>
<gene>
    <name evidence="1" type="ORF">BLA29_008044</name>
</gene>
<dbReference type="PANTHER" id="PTHR12782">
    <property type="entry name" value="MICROSOMAL PROSTAGLANDIN E SYNTHASE-2"/>
    <property type="match status" value="1"/>
</dbReference>
<organism evidence="1 2">
    <name type="scientific">Euroglyphus maynei</name>
    <name type="common">Mayne's house dust mite</name>
    <dbReference type="NCBI Taxonomy" id="6958"/>
    <lineage>
        <taxon>Eukaryota</taxon>
        <taxon>Metazoa</taxon>
        <taxon>Ecdysozoa</taxon>
        <taxon>Arthropoda</taxon>
        <taxon>Chelicerata</taxon>
        <taxon>Arachnida</taxon>
        <taxon>Acari</taxon>
        <taxon>Acariformes</taxon>
        <taxon>Sarcoptiformes</taxon>
        <taxon>Astigmata</taxon>
        <taxon>Psoroptidia</taxon>
        <taxon>Analgoidea</taxon>
        <taxon>Pyroglyphidae</taxon>
        <taxon>Pyroglyphinae</taxon>
        <taxon>Euroglyphus</taxon>
    </lineage>
</organism>
<dbReference type="PANTHER" id="PTHR12782:SF5">
    <property type="entry name" value="PROSTAGLANDIN E SYNTHASE 2"/>
    <property type="match status" value="1"/>
</dbReference>
<keyword evidence="2" id="KW-1185">Reference proteome</keyword>
<dbReference type="OrthoDB" id="423541at2759"/>
<sequence>MGGDKPSLSDLTVYGVLSSIEGCKAFGDLIENTKLSEWYYSVKSMVNEHQGASDIQHLFGK</sequence>
<dbReference type="GO" id="GO:0005739">
    <property type="term" value="C:mitochondrion"/>
    <property type="evidence" value="ECO:0007669"/>
    <property type="project" value="TreeGrafter"/>
</dbReference>
<reference evidence="1 2" key="1">
    <citation type="submission" date="2017-03" db="EMBL/GenBank/DDBJ databases">
        <title>Genome Survey of Euroglyphus maynei.</title>
        <authorList>
            <person name="Arlian L.G."/>
            <person name="Morgan M.S."/>
            <person name="Rider S.D."/>
        </authorList>
    </citation>
    <scope>NUCLEOTIDE SEQUENCE [LARGE SCALE GENOMIC DNA]</scope>
    <source>
        <strain evidence="1">Arlian Lab</strain>
        <tissue evidence="1">Whole body</tissue>
    </source>
</reference>
<dbReference type="EMBL" id="MUJZ01049481">
    <property type="protein sequence ID" value="OTF73916.1"/>
    <property type="molecule type" value="Genomic_DNA"/>
</dbReference>
<name>A0A1Y3B2R4_EURMA</name>
<dbReference type="GO" id="GO:0050220">
    <property type="term" value="F:prostaglandin-E synthase activity"/>
    <property type="evidence" value="ECO:0007669"/>
    <property type="project" value="TreeGrafter"/>
</dbReference>
<evidence type="ECO:0000313" key="1">
    <source>
        <dbReference type="EMBL" id="OTF73916.1"/>
    </source>
</evidence>
<evidence type="ECO:0008006" key="3">
    <source>
        <dbReference type="Google" id="ProtNLM"/>
    </source>
</evidence>
<proteinExistence type="predicted"/>
<dbReference type="SUPFAM" id="SSF47616">
    <property type="entry name" value="GST C-terminal domain-like"/>
    <property type="match status" value="1"/>
</dbReference>